<evidence type="ECO:0000259" key="8">
    <source>
        <dbReference type="Pfam" id="PF00082"/>
    </source>
</evidence>
<evidence type="ECO:0000259" key="10">
    <source>
        <dbReference type="Pfam" id="PF17766"/>
    </source>
</evidence>
<feature type="domain" description="Inhibitor I9" evidence="9">
    <location>
        <begin position="71"/>
        <end position="125"/>
    </location>
</feature>
<dbReference type="PRINTS" id="PR00723">
    <property type="entry name" value="SUBTILISIN"/>
</dbReference>
<dbReference type="PROSITE" id="PS00138">
    <property type="entry name" value="SUBTILASE_SER"/>
    <property type="match status" value="1"/>
</dbReference>
<dbReference type="Pfam" id="PF17766">
    <property type="entry name" value="fn3_6"/>
    <property type="match status" value="1"/>
</dbReference>
<dbReference type="InterPro" id="IPR036852">
    <property type="entry name" value="Peptidase_S8/S53_dom_sf"/>
</dbReference>
<dbReference type="PROSITE" id="PS51892">
    <property type="entry name" value="SUBTILASE"/>
    <property type="match status" value="1"/>
</dbReference>
<reference evidence="12" key="1">
    <citation type="journal article" date="2007" name="Nature">
        <title>The grapevine genome sequence suggests ancestral hexaploidization in major angiosperm phyla.</title>
        <authorList>
            <consortium name="The French-Italian Public Consortium for Grapevine Genome Characterization."/>
            <person name="Jaillon O."/>
            <person name="Aury J.-M."/>
            <person name="Noel B."/>
            <person name="Policriti A."/>
            <person name="Clepet C."/>
            <person name="Casagrande A."/>
            <person name="Choisne N."/>
            <person name="Aubourg S."/>
            <person name="Vitulo N."/>
            <person name="Jubin C."/>
            <person name="Vezzi A."/>
            <person name="Legeai F."/>
            <person name="Hugueney P."/>
            <person name="Dasilva C."/>
            <person name="Horner D."/>
            <person name="Mica E."/>
            <person name="Jublot D."/>
            <person name="Poulain J."/>
            <person name="Bruyere C."/>
            <person name="Billault A."/>
            <person name="Segurens B."/>
            <person name="Gouyvenoux M."/>
            <person name="Ugarte E."/>
            <person name="Cattonaro F."/>
            <person name="Anthouard V."/>
            <person name="Vico V."/>
            <person name="Del Fabbro C."/>
            <person name="Alaux M."/>
            <person name="Di Gaspero G."/>
            <person name="Dumas V."/>
            <person name="Felice N."/>
            <person name="Paillard S."/>
            <person name="Juman I."/>
            <person name="Moroldo M."/>
            <person name="Scalabrin S."/>
            <person name="Canaguier A."/>
            <person name="Le Clainche I."/>
            <person name="Malacrida G."/>
            <person name="Durand E."/>
            <person name="Pesole G."/>
            <person name="Laucou V."/>
            <person name="Chatelet P."/>
            <person name="Merdinoglu D."/>
            <person name="Delledonne M."/>
            <person name="Pezzotti M."/>
            <person name="Lecharny A."/>
            <person name="Scarpelli C."/>
            <person name="Artiguenave F."/>
            <person name="Pe M.E."/>
            <person name="Valle G."/>
            <person name="Morgante M."/>
            <person name="Caboche M."/>
            <person name="Adam-Blondon A.-F."/>
            <person name="Weissenbach J."/>
            <person name="Quetier F."/>
            <person name="Wincker P."/>
        </authorList>
    </citation>
    <scope>NUCLEOTIDE SEQUENCE [LARGE SCALE GENOMIC DNA]</scope>
    <source>
        <strain evidence="12">cv. Pinot noir / PN40024</strain>
    </source>
</reference>
<dbReference type="AlphaFoldDB" id="D7TN00"/>
<dbReference type="InterPro" id="IPR010259">
    <property type="entry name" value="S8pro/Inhibitor_I9"/>
</dbReference>
<dbReference type="FunFam" id="3.40.50.200:FF:000006">
    <property type="entry name" value="Subtilisin-like protease SBT1.5"/>
    <property type="match status" value="1"/>
</dbReference>
<feature type="domain" description="Peptidase S8/S53" evidence="8">
    <location>
        <begin position="146"/>
        <end position="595"/>
    </location>
</feature>
<dbReference type="Proteomes" id="UP000009183">
    <property type="component" value="Chromosome 16"/>
</dbReference>
<dbReference type="InterPro" id="IPR023828">
    <property type="entry name" value="Peptidase_S8_Ser-AS"/>
</dbReference>
<dbReference type="InterPro" id="IPR041469">
    <property type="entry name" value="Subtilisin-like_FN3"/>
</dbReference>
<keyword evidence="3" id="KW-0732">Signal</keyword>
<evidence type="ECO:0000256" key="1">
    <source>
        <dbReference type="ARBA" id="ARBA00011073"/>
    </source>
</evidence>
<keyword evidence="4 7" id="KW-0378">Hydrolase</keyword>
<evidence type="ECO:0000256" key="4">
    <source>
        <dbReference type="ARBA" id="ARBA00022801"/>
    </source>
</evidence>
<dbReference type="GO" id="GO:0006508">
    <property type="term" value="P:proteolysis"/>
    <property type="evidence" value="ECO:0007669"/>
    <property type="project" value="UniProtKB-KW"/>
</dbReference>
<dbReference type="Pfam" id="PF05922">
    <property type="entry name" value="Inhibitor_I9"/>
    <property type="match status" value="1"/>
</dbReference>
<evidence type="ECO:0000256" key="7">
    <source>
        <dbReference type="PROSITE-ProRule" id="PRU01240"/>
    </source>
</evidence>
<dbReference type="CDD" id="cd02120">
    <property type="entry name" value="PA_subtilisin_like"/>
    <property type="match status" value="1"/>
</dbReference>
<dbReference type="eggNOG" id="ENOG502QRA7">
    <property type="taxonomic scope" value="Eukaryota"/>
</dbReference>
<feature type="active site" description="Charge relay system" evidence="6 7">
    <location>
        <position position="544"/>
    </location>
</feature>
<gene>
    <name evidence="11" type="ordered locus">VIT_16s0100g00060</name>
</gene>
<evidence type="ECO:0008006" key="13">
    <source>
        <dbReference type="Google" id="ProtNLM"/>
    </source>
</evidence>
<dbReference type="STRING" id="29760.D7TN00"/>
<keyword evidence="2 7" id="KW-0645">Protease</keyword>
<comment type="similarity">
    <text evidence="1 7">Belongs to the peptidase S8 family.</text>
</comment>
<dbReference type="GO" id="GO:0005576">
    <property type="term" value="C:extracellular region"/>
    <property type="evidence" value="ECO:0000318"/>
    <property type="project" value="GO_Central"/>
</dbReference>
<feature type="active site" description="Charge relay system" evidence="6 7">
    <location>
        <position position="153"/>
    </location>
</feature>
<keyword evidence="5 7" id="KW-0720">Serine protease</keyword>
<dbReference type="InterPro" id="IPR015500">
    <property type="entry name" value="Peptidase_S8_subtilisin-rel"/>
</dbReference>
<organism evidence="11 12">
    <name type="scientific">Vitis vinifera</name>
    <name type="common">Grape</name>
    <dbReference type="NCBI Taxonomy" id="29760"/>
    <lineage>
        <taxon>Eukaryota</taxon>
        <taxon>Viridiplantae</taxon>
        <taxon>Streptophyta</taxon>
        <taxon>Embryophyta</taxon>
        <taxon>Tracheophyta</taxon>
        <taxon>Spermatophyta</taxon>
        <taxon>Magnoliopsida</taxon>
        <taxon>eudicotyledons</taxon>
        <taxon>Gunneridae</taxon>
        <taxon>Pentapetalae</taxon>
        <taxon>rosids</taxon>
        <taxon>Vitales</taxon>
        <taxon>Vitaceae</taxon>
        <taxon>Viteae</taxon>
        <taxon>Vitis</taxon>
    </lineage>
</organism>
<evidence type="ECO:0000256" key="6">
    <source>
        <dbReference type="PIRSR" id="PIRSR615500-1"/>
    </source>
</evidence>
<evidence type="ECO:0000313" key="12">
    <source>
        <dbReference type="Proteomes" id="UP000009183"/>
    </source>
</evidence>
<feature type="active site" description="Charge relay system" evidence="6 7">
    <location>
        <position position="218"/>
    </location>
</feature>
<protein>
    <recommendedName>
        <fullName evidence="13">Cucumisin</fullName>
    </recommendedName>
</protein>
<dbReference type="CDD" id="cd04852">
    <property type="entry name" value="Peptidases_S8_3"/>
    <property type="match status" value="1"/>
</dbReference>
<feature type="domain" description="Subtilisin-like protease fibronectin type-III" evidence="10">
    <location>
        <begin position="650"/>
        <end position="748"/>
    </location>
</feature>
<dbReference type="InterPro" id="IPR045051">
    <property type="entry name" value="SBT"/>
</dbReference>
<dbReference type="Gene3D" id="3.30.70.80">
    <property type="entry name" value="Peptidase S8 propeptide/proteinase inhibitor I9"/>
    <property type="match status" value="1"/>
</dbReference>
<evidence type="ECO:0000313" key="11">
    <source>
        <dbReference type="EMBL" id="CBI31873.3"/>
    </source>
</evidence>
<dbReference type="InParanoid" id="D7TN00"/>
<dbReference type="PaxDb" id="29760-VIT_16s0100g00060.t01"/>
<dbReference type="InterPro" id="IPR037045">
    <property type="entry name" value="S8pro/Inhibitor_I9_sf"/>
</dbReference>
<dbReference type="GO" id="GO:0004252">
    <property type="term" value="F:serine-type endopeptidase activity"/>
    <property type="evidence" value="ECO:0000318"/>
    <property type="project" value="GO_Central"/>
</dbReference>
<dbReference type="OMA" id="PAYNDFI"/>
<dbReference type="OrthoDB" id="206201at2759"/>
<keyword evidence="12" id="KW-1185">Reference proteome</keyword>
<dbReference type="InterPro" id="IPR000209">
    <property type="entry name" value="Peptidase_S8/S53_dom"/>
</dbReference>
<evidence type="ECO:0000256" key="3">
    <source>
        <dbReference type="ARBA" id="ARBA00022729"/>
    </source>
</evidence>
<evidence type="ECO:0000259" key="9">
    <source>
        <dbReference type="Pfam" id="PF05922"/>
    </source>
</evidence>
<evidence type="ECO:0000256" key="2">
    <source>
        <dbReference type="ARBA" id="ARBA00022670"/>
    </source>
</evidence>
<name>D7TN00_VITVI</name>
<dbReference type="Pfam" id="PF00082">
    <property type="entry name" value="Peptidase_S8"/>
    <property type="match status" value="1"/>
</dbReference>
<dbReference type="InterPro" id="IPR034197">
    <property type="entry name" value="Peptidases_S8_3"/>
</dbReference>
<dbReference type="Gene3D" id="2.60.40.2310">
    <property type="match status" value="1"/>
</dbReference>
<dbReference type="SUPFAM" id="SSF52743">
    <property type="entry name" value="Subtilisin-like"/>
    <property type="match status" value="1"/>
</dbReference>
<dbReference type="EMBL" id="FN596000">
    <property type="protein sequence ID" value="CBI31873.3"/>
    <property type="molecule type" value="Genomic_DNA"/>
</dbReference>
<dbReference type="PANTHER" id="PTHR10795">
    <property type="entry name" value="PROPROTEIN CONVERTASE SUBTILISIN/KEXIN"/>
    <property type="match status" value="1"/>
</dbReference>
<dbReference type="Gene3D" id="3.50.30.30">
    <property type="match status" value="1"/>
</dbReference>
<dbReference type="Gene3D" id="3.40.50.200">
    <property type="entry name" value="Peptidase S8/S53 domain"/>
    <property type="match status" value="1"/>
</dbReference>
<sequence length="751" mass="80939">MVKKKPRNSNAPIDFTSADFESYLDYSKHRSCWRHMVAHLHAQKKRMTKHEIEEIKKISEFTTPCFASLSLQSHVYSSLAKESLLHSYGRSFNGFVARLSDEEVARIADMEGVVSVFPNTKVQLHTTRSWDFMSFPEPPMGSYEGDVIIGMLDTGIWPESVSFRDEGFGPPPAKWKGICQTENNFTCNNKIIGARFYDTDNLADPLRDTKSPRDTLGHGSHTASTAAGRAVENASYYGIASGIARGGVPNARLAVYKVCWGGGCSPADILAAFDDAIADGVDILSISLGSEMPAAYNKEPVAIGSFHAMKNGILTSCSAGNKGPYRRQISNYAPWALTVAASTIDRSFVTKVVLGNGQTILGTSLNNFHLDGTSFPLVYSGDAANITSAMSPNIAGICFPGTLSTLKTRGAVVLCNILSDSSGAFSAEAVGLIMASPFDEIAFAFPVPAVVISYDDRLKLIDYIRTTEYPTATILSTETTTDVMAPTVVSFSSRGPNPISPDILKPDVTAPGSNILAAWSPRGLSSVWVFDDRQVDYYIISGTSMSCPHVTGAAAYIKAAHPTWSPAAIKSALMTTATIMDPRKNEDAEFAYGSGHINPVKAVDPGLVFDASEADYVDFLCKQGYNTTHLRMITGDSSVCPSNEPGKAWDLNYPSFGLSLLDGEPVQASYLRTVTNVGSPNSTYHSHITMPPSFAVLVEPPVLTFSDVGEKKSFKVIITGSPIVQVPIISGAIEWTDGNHVVRTPIAVFQQ</sequence>
<dbReference type="HOGENOM" id="CLU_000625_4_3_1"/>
<proteinExistence type="inferred from homology"/>
<evidence type="ECO:0000256" key="5">
    <source>
        <dbReference type="ARBA" id="ARBA00022825"/>
    </source>
</evidence>
<accession>D7TN00</accession>